<feature type="transmembrane region" description="Helical" evidence="7">
    <location>
        <begin position="259"/>
        <end position="282"/>
    </location>
</feature>
<dbReference type="OrthoDB" id="426527at2759"/>
<dbReference type="Proteomes" id="UP000008281">
    <property type="component" value="Unassembled WGS sequence"/>
</dbReference>
<dbReference type="OMA" id="ICSFAPG"/>
<evidence type="ECO:0000256" key="4">
    <source>
        <dbReference type="ARBA" id="ARBA00022989"/>
    </source>
</evidence>
<organism evidence="9">
    <name type="scientific">Caenorhabditis remanei</name>
    <name type="common">Caenorhabditis vulgaris</name>
    <dbReference type="NCBI Taxonomy" id="31234"/>
    <lineage>
        <taxon>Eukaryota</taxon>
        <taxon>Metazoa</taxon>
        <taxon>Ecdysozoa</taxon>
        <taxon>Nematoda</taxon>
        <taxon>Chromadorea</taxon>
        <taxon>Rhabditida</taxon>
        <taxon>Rhabditina</taxon>
        <taxon>Rhabditomorpha</taxon>
        <taxon>Rhabditoidea</taxon>
        <taxon>Rhabditidae</taxon>
        <taxon>Peloderinae</taxon>
        <taxon>Caenorhabditis</taxon>
    </lineage>
</organism>
<feature type="region of interest" description="Disordered" evidence="6">
    <location>
        <begin position="148"/>
        <end position="169"/>
    </location>
</feature>
<dbReference type="PANTHER" id="PTHR16119:SF16">
    <property type="entry name" value="TRANSMEMBRANE PROTEIN 144 HOMOLOG"/>
    <property type="match status" value="1"/>
</dbReference>
<feature type="transmembrane region" description="Helical" evidence="7">
    <location>
        <begin position="31"/>
        <end position="51"/>
    </location>
</feature>
<evidence type="ECO:0000256" key="1">
    <source>
        <dbReference type="ARBA" id="ARBA00004141"/>
    </source>
</evidence>
<evidence type="ECO:0000256" key="7">
    <source>
        <dbReference type="SAM" id="Phobius"/>
    </source>
</evidence>
<evidence type="ECO:0000313" key="9">
    <source>
        <dbReference type="Proteomes" id="UP000008281"/>
    </source>
</evidence>
<reference evidence="8" key="1">
    <citation type="submission" date="2007-07" db="EMBL/GenBank/DDBJ databases">
        <title>PCAP assembly of the Caenorhabditis remanei genome.</title>
        <authorList>
            <consortium name="The Caenorhabditis remanei Sequencing Consortium"/>
            <person name="Wilson R.K."/>
        </authorList>
    </citation>
    <scope>NUCLEOTIDE SEQUENCE [LARGE SCALE GENOMIC DNA]</scope>
    <source>
        <strain evidence="8">PB4641</strain>
    </source>
</reference>
<dbReference type="eggNOG" id="ENOG502QR0F">
    <property type="taxonomic scope" value="Eukaryota"/>
</dbReference>
<feature type="transmembrane region" description="Helical" evidence="7">
    <location>
        <begin position="288"/>
        <end position="310"/>
    </location>
</feature>
<dbReference type="GeneID" id="9819191"/>
<dbReference type="AlphaFoldDB" id="E3LMX8"/>
<dbReference type="InParanoid" id="E3LMX8"/>
<dbReference type="KEGG" id="crq:GCK72_001832"/>
<evidence type="ECO:0000256" key="2">
    <source>
        <dbReference type="ARBA" id="ARBA00005731"/>
    </source>
</evidence>
<feature type="transmembrane region" description="Helical" evidence="7">
    <location>
        <begin position="119"/>
        <end position="138"/>
    </location>
</feature>
<dbReference type="RefSeq" id="XP_003114886.2">
    <property type="nucleotide sequence ID" value="XM_003114838.2"/>
</dbReference>
<feature type="transmembrane region" description="Helical" evidence="7">
    <location>
        <begin position="57"/>
        <end position="77"/>
    </location>
</feature>
<dbReference type="InterPro" id="IPR010651">
    <property type="entry name" value="Sugar_transport"/>
</dbReference>
<evidence type="ECO:0000256" key="5">
    <source>
        <dbReference type="ARBA" id="ARBA00023136"/>
    </source>
</evidence>
<keyword evidence="3 7" id="KW-0812">Transmembrane</keyword>
<accession>E3LMX8</accession>
<comment type="subcellular location">
    <subcellularLocation>
        <location evidence="1">Membrane</location>
        <topology evidence="1">Multi-pass membrane protein</topology>
    </subcellularLocation>
</comment>
<name>E3LMX8_CAERE</name>
<evidence type="ECO:0000256" key="6">
    <source>
        <dbReference type="SAM" id="MobiDB-lite"/>
    </source>
</evidence>
<feature type="transmembrane region" description="Helical" evidence="7">
    <location>
        <begin position="187"/>
        <end position="210"/>
    </location>
</feature>
<comment type="similarity">
    <text evidence="2">Belongs to the TMEM144 family.</text>
</comment>
<dbReference type="GO" id="GO:0016020">
    <property type="term" value="C:membrane"/>
    <property type="evidence" value="ECO:0007669"/>
    <property type="project" value="UniProtKB-SubCell"/>
</dbReference>
<feature type="transmembrane region" description="Helical" evidence="7">
    <location>
        <begin position="225"/>
        <end position="247"/>
    </location>
</feature>
<gene>
    <name evidence="8" type="ORF">CRE_28520</name>
</gene>
<evidence type="ECO:0008006" key="10">
    <source>
        <dbReference type="Google" id="ProtNLM"/>
    </source>
</evidence>
<protein>
    <recommendedName>
        <fullName evidence="10">Transmembrane protein 144</fullName>
    </recommendedName>
</protein>
<dbReference type="CTD" id="9819191"/>
<dbReference type="InterPro" id="IPR012435">
    <property type="entry name" value="TMEM144"/>
</dbReference>
<keyword evidence="5 7" id="KW-0472">Membrane</keyword>
<evidence type="ECO:0000313" key="8">
    <source>
        <dbReference type="EMBL" id="EFP03021.1"/>
    </source>
</evidence>
<dbReference type="EMBL" id="DS268411">
    <property type="protein sequence ID" value="EFP03021.1"/>
    <property type="molecule type" value="Genomic_DNA"/>
</dbReference>
<dbReference type="Pfam" id="PF07857">
    <property type="entry name" value="TMEM144"/>
    <property type="match status" value="1"/>
</dbReference>
<proteinExistence type="inferred from homology"/>
<dbReference type="PANTHER" id="PTHR16119">
    <property type="entry name" value="TRANSMEMBRANE PROTEIN 144"/>
    <property type="match status" value="1"/>
</dbReference>
<dbReference type="HOGENOM" id="CLU_031844_1_0_1"/>
<feature type="transmembrane region" description="Helical" evidence="7">
    <location>
        <begin position="319"/>
        <end position="338"/>
    </location>
</feature>
<keyword evidence="4 7" id="KW-1133">Transmembrane helix</keyword>
<sequence length="342" mass="36943">MIVGILACLTASFTLGSVFAPIKRFPSSDGFMVQFFMSLGGFITSLAIHALLEFPPIYPLAMLGGALWCIANAFAFLIMNRLGLAVPILIWSTVSCLTGWATSRYGLFGVPKGVPSSVILNYFGVIVLVIGSSFFLFIKSHVYKPKNSEKLASGGEIPSEKSMATQSSEEEEDIIPHPHHVSPVIRIVCFLAAIFSGLFYGSMCTPVTFIQNRPDLYPGAPTQGLPYLFSFFLGIMPTSTLVLAVYSGVKKNQPSLPPYLILPSLLAGLLFAIGMGGFFIGNEKLSQTISYPICSFAPGLIVSAWSVLYFKEISGKRNLILLGIAYSFTLVGVIMVTVSKDL</sequence>
<keyword evidence="9" id="KW-1185">Reference proteome</keyword>
<dbReference type="GO" id="GO:0015144">
    <property type="term" value="F:carbohydrate transmembrane transporter activity"/>
    <property type="evidence" value="ECO:0007669"/>
    <property type="project" value="InterPro"/>
</dbReference>
<evidence type="ECO:0000256" key="3">
    <source>
        <dbReference type="ARBA" id="ARBA00022692"/>
    </source>
</evidence>